<dbReference type="PANTHER" id="PTHR30353:SF0">
    <property type="entry name" value="TRANSMEMBRANE PROTEIN"/>
    <property type="match status" value="1"/>
</dbReference>
<reference evidence="10 13" key="2">
    <citation type="submission" date="2020-07" db="EMBL/GenBank/DDBJ databases">
        <title>Sequencing the genomes of 1000 actinobacteria strains.</title>
        <authorList>
            <person name="Klenk H.-P."/>
        </authorList>
    </citation>
    <scope>NUCLEOTIDE SEQUENCE [LARGE SCALE GENOMIC DNA]</scope>
    <source>
        <strain evidence="10 13">DSM 45117</strain>
    </source>
</reference>
<evidence type="ECO:0000256" key="4">
    <source>
        <dbReference type="ARBA" id="ARBA00022692"/>
    </source>
</evidence>
<evidence type="ECO:0000256" key="1">
    <source>
        <dbReference type="ARBA" id="ARBA00004651"/>
    </source>
</evidence>
<feature type="compositionally biased region" description="Low complexity" evidence="8">
    <location>
        <begin position="219"/>
        <end position="233"/>
    </location>
</feature>
<comment type="subcellular location">
    <subcellularLocation>
        <location evidence="1 7">Cell membrane</location>
        <topology evidence="1 7">Multi-pass membrane protein</topology>
    </subcellularLocation>
</comment>
<feature type="transmembrane region" description="Helical" evidence="7">
    <location>
        <begin position="72"/>
        <end position="94"/>
    </location>
</feature>
<keyword evidence="6 7" id="KW-0472">Membrane</keyword>
<keyword evidence="3 7" id="KW-1003">Cell membrane</keyword>
<keyword evidence="4 7" id="KW-0812">Transmembrane</keyword>
<organism evidence="11 12">
    <name type="scientific">Actinopolymorpha cephalotaxi</name>
    <dbReference type="NCBI Taxonomy" id="504797"/>
    <lineage>
        <taxon>Bacteria</taxon>
        <taxon>Bacillati</taxon>
        <taxon>Actinomycetota</taxon>
        <taxon>Actinomycetes</taxon>
        <taxon>Propionibacteriales</taxon>
        <taxon>Actinopolymorphaceae</taxon>
        <taxon>Actinopolymorpha</taxon>
    </lineage>
</organism>
<evidence type="ECO:0000256" key="5">
    <source>
        <dbReference type="ARBA" id="ARBA00022989"/>
    </source>
</evidence>
<comment type="similarity">
    <text evidence="2 7">Belongs to the DedA family.</text>
</comment>
<sequence>MPPTTTLATTLALLPSWLDAQKILDTLGPYALVGVLLIIFAECGLLVGFFLPGDSLLFTAGLLVATGSIGTPLWLVCVLVAVAATVGNLVGYGIGFRAGPRVFGREDSRLFKREYVDKTQDFFGKYGARAIVLARFVPIVRTFITVTAGVAKMDFRRYATYTSIGAVVWGAGVTVLGFFLGRIEVVRTNIELMLVAVVLVSVVPIGLEYLRMRATHRNQQPATPTPEAETETPQADRRS</sequence>
<dbReference type="GO" id="GO:0005886">
    <property type="term" value="C:plasma membrane"/>
    <property type="evidence" value="ECO:0007669"/>
    <property type="project" value="UniProtKB-SubCell"/>
</dbReference>
<reference evidence="11 12" key="1">
    <citation type="submission" date="2016-10" db="EMBL/GenBank/DDBJ databases">
        <authorList>
            <person name="de Groot N.N."/>
        </authorList>
    </citation>
    <scope>NUCLEOTIDE SEQUENCE [LARGE SCALE GENOMIC DNA]</scope>
    <source>
        <strain evidence="11 12">CPCC 202808</strain>
    </source>
</reference>
<name>A0A1I2Y264_9ACTN</name>
<dbReference type="InterPro" id="IPR032816">
    <property type="entry name" value="VTT_dom"/>
</dbReference>
<dbReference type="Proteomes" id="UP000533017">
    <property type="component" value="Unassembled WGS sequence"/>
</dbReference>
<evidence type="ECO:0000313" key="11">
    <source>
        <dbReference type="EMBL" id="SFH18411.1"/>
    </source>
</evidence>
<feature type="transmembrane region" description="Helical" evidence="7">
    <location>
        <begin position="30"/>
        <end position="51"/>
    </location>
</feature>
<proteinExistence type="inferred from homology"/>
<keyword evidence="5 7" id="KW-1133">Transmembrane helix</keyword>
<dbReference type="AlphaFoldDB" id="A0A1I2Y264"/>
<accession>A0A1I2Y264</accession>
<evidence type="ECO:0000313" key="12">
    <source>
        <dbReference type="Proteomes" id="UP000199052"/>
    </source>
</evidence>
<protein>
    <submittedName>
        <fullName evidence="11">Membrane-associated protein</fullName>
    </submittedName>
</protein>
<gene>
    <name evidence="10" type="ORF">FHR37_006097</name>
    <name evidence="11" type="ORF">SAMN05421678_113126</name>
</gene>
<evidence type="ECO:0000256" key="7">
    <source>
        <dbReference type="RuleBase" id="RU367016"/>
    </source>
</evidence>
<feature type="domain" description="VTT" evidence="9">
    <location>
        <begin position="52"/>
        <end position="177"/>
    </location>
</feature>
<feature type="transmembrane region" description="Helical" evidence="7">
    <location>
        <begin position="158"/>
        <end position="180"/>
    </location>
</feature>
<evidence type="ECO:0000313" key="10">
    <source>
        <dbReference type="EMBL" id="NYH87246.1"/>
    </source>
</evidence>
<feature type="transmembrane region" description="Helical" evidence="7">
    <location>
        <begin position="192"/>
        <end position="210"/>
    </location>
</feature>
<dbReference type="Proteomes" id="UP000199052">
    <property type="component" value="Unassembled WGS sequence"/>
</dbReference>
<evidence type="ECO:0000256" key="8">
    <source>
        <dbReference type="SAM" id="MobiDB-lite"/>
    </source>
</evidence>
<dbReference type="EMBL" id="JACBZA010000001">
    <property type="protein sequence ID" value="NYH87246.1"/>
    <property type="molecule type" value="Genomic_DNA"/>
</dbReference>
<keyword evidence="13" id="KW-1185">Reference proteome</keyword>
<dbReference type="OrthoDB" id="9813426at2"/>
<evidence type="ECO:0000256" key="3">
    <source>
        <dbReference type="ARBA" id="ARBA00022475"/>
    </source>
</evidence>
<evidence type="ECO:0000256" key="6">
    <source>
        <dbReference type="ARBA" id="ARBA00023136"/>
    </source>
</evidence>
<dbReference type="Pfam" id="PF09335">
    <property type="entry name" value="VTT_dom"/>
    <property type="match status" value="1"/>
</dbReference>
<dbReference type="InterPro" id="IPR032818">
    <property type="entry name" value="DedA-like"/>
</dbReference>
<feature type="region of interest" description="Disordered" evidence="8">
    <location>
        <begin position="216"/>
        <end position="239"/>
    </location>
</feature>
<dbReference type="PANTHER" id="PTHR30353">
    <property type="entry name" value="INNER MEMBRANE PROTEIN DEDA-RELATED"/>
    <property type="match status" value="1"/>
</dbReference>
<evidence type="ECO:0000256" key="2">
    <source>
        <dbReference type="ARBA" id="ARBA00010792"/>
    </source>
</evidence>
<dbReference type="EMBL" id="FOOI01000013">
    <property type="protein sequence ID" value="SFH18411.1"/>
    <property type="molecule type" value="Genomic_DNA"/>
</dbReference>
<evidence type="ECO:0000259" key="9">
    <source>
        <dbReference type="Pfam" id="PF09335"/>
    </source>
</evidence>
<dbReference type="RefSeq" id="WP_092886145.1">
    <property type="nucleotide sequence ID" value="NZ_FOOI01000013.1"/>
</dbReference>
<evidence type="ECO:0000313" key="13">
    <source>
        <dbReference type="Proteomes" id="UP000533017"/>
    </source>
</evidence>